<keyword evidence="1" id="KW-1133">Transmembrane helix</keyword>
<dbReference type="SUPFAM" id="SSF55729">
    <property type="entry name" value="Acyl-CoA N-acyltransferases (Nat)"/>
    <property type="match status" value="1"/>
</dbReference>
<name>A0LGW0_SYNFM</name>
<proteinExistence type="predicted"/>
<dbReference type="InParanoid" id="A0LGW0"/>
<dbReference type="Proteomes" id="UP000001784">
    <property type="component" value="Chromosome"/>
</dbReference>
<evidence type="ECO:0000256" key="1">
    <source>
        <dbReference type="SAM" id="Phobius"/>
    </source>
</evidence>
<accession>A0LGW0</accession>
<sequence length="307" mass="35634">MNGSDSHCSIVIEGLPVRASKKWIKMAAVYDEDWLPGQVVNNPESFVSQLRESRLEADIFTFAQKIPDTKPKYQYPMEWDNVAAIPITTYADWWKQVSTDMRKDVKRAEKRGIVVKEVEFSDEIVRGVVEINNETPIRQGRPFVHYGKSFEVVNKEYSTYLDTCVFLAAYYEDELVGIIKMVYVGDLACIMEILSKTAHHDKRPVNALIAKAVEVCEKKQKSYLTYGPFFYGNKKKSSFVDFKRRNGFLRIIFPRYYVPLTFKGRIAIKLKFHRGWIGILPGFLISFLVALRSKMYRKNIFRFAVSK</sequence>
<dbReference type="KEGG" id="sfu:Sfum_0966"/>
<keyword evidence="1" id="KW-0472">Membrane</keyword>
<organism evidence="2 3">
    <name type="scientific">Syntrophobacter fumaroxidans (strain DSM 10017 / MPOB)</name>
    <dbReference type="NCBI Taxonomy" id="335543"/>
    <lineage>
        <taxon>Bacteria</taxon>
        <taxon>Pseudomonadati</taxon>
        <taxon>Thermodesulfobacteriota</taxon>
        <taxon>Syntrophobacteria</taxon>
        <taxon>Syntrophobacterales</taxon>
        <taxon>Syntrophobacteraceae</taxon>
        <taxon>Syntrophobacter</taxon>
    </lineage>
</organism>
<dbReference type="Gene3D" id="3.40.630.30">
    <property type="match status" value="1"/>
</dbReference>
<feature type="transmembrane region" description="Helical" evidence="1">
    <location>
        <begin position="275"/>
        <end position="293"/>
    </location>
</feature>
<dbReference type="HOGENOM" id="CLU_905924_0_0_7"/>
<gene>
    <name evidence="2" type="ordered locus">Sfum_0966</name>
</gene>
<keyword evidence="3" id="KW-1185">Reference proteome</keyword>
<evidence type="ECO:0000313" key="3">
    <source>
        <dbReference type="Proteomes" id="UP000001784"/>
    </source>
</evidence>
<evidence type="ECO:0000313" key="2">
    <source>
        <dbReference type="EMBL" id="ABK16662.1"/>
    </source>
</evidence>
<evidence type="ECO:0008006" key="4">
    <source>
        <dbReference type="Google" id="ProtNLM"/>
    </source>
</evidence>
<dbReference type="InterPro" id="IPR016181">
    <property type="entry name" value="Acyl_CoA_acyltransferase"/>
</dbReference>
<reference evidence="2 3" key="1">
    <citation type="submission" date="2006-10" db="EMBL/GenBank/DDBJ databases">
        <title>Complete sequence of Syntrophobacter fumaroxidans MPOB.</title>
        <authorList>
            <consortium name="US DOE Joint Genome Institute"/>
            <person name="Copeland A."/>
            <person name="Lucas S."/>
            <person name="Lapidus A."/>
            <person name="Barry K."/>
            <person name="Detter J.C."/>
            <person name="Glavina del Rio T."/>
            <person name="Hammon N."/>
            <person name="Israni S."/>
            <person name="Pitluck S."/>
            <person name="Goltsman E.G."/>
            <person name="Martinez M."/>
            <person name="Schmutz J."/>
            <person name="Larimer F."/>
            <person name="Land M."/>
            <person name="Hauser L."/>
            <person name="Kyrpides N."/>
            <person name="Kim E."/>
            <person name="Boone D.R."/>
            <person name="Brockman F."/>
            <person name="Culley D."/>
            <person name="Ferry J."/>
            <person name="Gunsalus R."/>
            <person name="McInerney M.J."/>
            <person name="Morrison M."/>
            <person name="Plugge C."/>
            <person name="Rohlin L."/>
            <person name="Scholten J."/>
            <person name="Sieber J."/>
            <person name="Stams A.J.M."/>
            <person name="Worm P."/>
            <person name="Henstra A.M."/>
            <person name="Richardson P."/>
        </authorList>
    </citation>
    <scope>NUCLEOTIDE SEQUENCE [LARGE SCALE GENOMIC DNA]</scope>
    <source>
        <strain evidence="3">DSM 10017 / MPOB</strain>
    </source>
</reference>
<dbReference type="eggNOG" id="ENOG5033WY8">
    <property type="taxonomic scope" value="Bacteria"/>
</dbReference>
<dbReference type="AlphaFoldDB" id="A0LGW0"/>
<dbReference type="STRING" id="335543.Sfum_0966"/>
<keyword evidence="1" id="KW-0812">Transmembrane</keyword>
<protein>
    <recommendedName>
        <fullName evidence="4">BioF2-like acetyltransferase domain-containing protein</fullName>
    </recommendedName>
</protein>
<dbReference type="EMBL" id="CP000478">
    <property type="protein sequence ID" value="ABK16662.1"/>
    <property type="molecule type" value="Genomic_DNA"/>
</dbReference>